<dbReference type="Gene3D" id="3.40.50.300">
    <property type="entry name" value="P-loop containing nucleotide triphosphate hydrolases"/>
    <property type="match status" value="3"/>
</dbReference>
<dbReference type="OrthoDB" id="197130at2759"/>
<dbReference type="GO" id="GO:0045505">
    <property type="term" value="F:dynein intermediate chain binding"/>
    <property type="evidence" value="ECO:0007669"/>
    <property type="project" value="InterPro"/>
</dbReference>
<evidence type="ECO:0000313" key="5">
    <source>
        <dbReference type="EMBL" id="GMI45433.1"/>
    </source>
</evidence>
<organism evidence="5 6">
    <name type="scientific">Triparma columacea</name>
    <dbReference type="NCBI Taxonomy" id="722753"/>
    <lineage>
        <taxon>Eukaryota</taxon>
        <taxon>Sar</taxon>
        <taxon>Stramenopiles</taxon>
        <taxon>Ochrophyta</taxon>
        <taxon>Bolidophyceae</taxon>
        <taxon>Parmales</taxon>
        <taxon>Triparmaceae</taxon>
        <taxon>Triparma</taxon>
    </lineage>
</organism>
<dbReference type="GO" id="GO:0051959">
    <property type="term" value="F:dynein light intermediate chain binding"/>
    <property type="evidence" value="ECO:0007669"/>
    <property type="project" value="InterPro"/>
</dbReference>
<dbReference type="InterPro" id="IPR041466">
    <property type="entry name" value="Dynein_AAA5_ext"/>
</dbReference>
<dbReference type="PANTHER" id="PTHR10676:SF339">
    <property type="entry name" value="DYNEIN AXONEMAL HEAVY CHAIN 6"/>
    <property type="match status" value="1"/>
</dbReference>
<dbReference type="Pfam" id="PF08393">
    <property type="entry name" value="DHC_N2"/>
    <property type="match status" value="1"/>
</dbReference>
<dbReference type="PANTHER" id="PTHR10676">
    <property type="entry name" value="DYNEIN HEAVY CHAIN FAMILY PROTEIN"/>
    <property type="match status" value="1"/>
</dbReference>
<evidence type="ECO:0000259" key="4">
    <source>
        <dbReference type="Pfam" id="PF17852"/>
    </source>
</evidence>
<feature type="region of interest" description="Disordered" evidence="1">
    <location>
        <begin position="1574"/>
        <end position="1616"/>
    </location>
</feature>
<dbReference type="InterPro" id="IPR026983">
    <property type="entry name" value="DHC"/>
</dbReference>
<dbReference type="GO" id="GO:0005524">
    <property type="term" value="F:ATP binding"/>
    <property type="evidence" value="ECO:0007669"/>
    <property type="project" value="InterPro"/>
</dbReference>
<evidence type="ECO:0008006" key="7">
    <source>
        <dbReference type="Google" id="ProtNLM"/>
    </source>
</evidence>
<keyword evidence="6" id="KW-1185">Reference proteome</keyword>
<dbReference type="GO" id="GO:0097729">
    <property type="term" value="C:9+2 motile cilium"/>
    <property type="evidence" value="ECO:0007669"/>
    <property type="project" value="TreeGrafter"/>
</dbReference>
<dbReference type="Proteomes" id="UP001165065">
    <property type="component" value="Unassembled WGS sequence"/>
</dbReference>
<dbReference type="InterPro" id="IPR035699">
    <property type="entry name" value="AAA_6"/>
</dbReference>
<feature type="domain" description="Dynein heavy chain linker" evidence="2">
    <location>
        <begin position="1040"/>
        <end position="1492"/>
    </location>
</feature>
<feature type="compositionally biased region" description="Polar residues" evidence="1">
    <location>
        <begin position="96"/>
        <end position="108"/>
    </location>
</feature>
<dbReference type="GO" id="GO:0008569">
    <property type="term" value="F:minus-end-directed microtubule motor activity"/>
    <property type="evidence" value="ECO:0007669"/>
    <property type="project" value="TreeGrafter"/>
</dbReference>
<feature type="compositionally biased region" description="Acidic residues" evidence="1">
    <location>
        <begin position="1604"/>
        <end position="1613"/>
    </location>
</feature>
<feature type="compositionally biased region" description="Polar residues" evidence="1">
    <location>
        <begin position="1541"/>
        <end position="1551"/>
    </location>
</feature>
<evidence type="ECO:0000259" key="3">
    <source>
        <dbReference type="Pfam" id="PF12774"/>
    </source>
</evidence>
<proteinExistence type="predicted"/>
<feature type="domain" description="Dynein heavy chain AAA 5 extension" evidence="4">
    <location>
        <begin position="2568"/>
        <end position="2625"/>
    </location>
</feature>
<dbReference type="EMBL" id="BRYA01001556">
    <property type="protein sequence ID" value="GMI45433.1"/>
    <property type="molecule type" value="Genomic_DNA"/>
</dbReference>
<name>A0A9W7LD15_9STRA</name>
<feature type="domain" description="Dynein heavy chain hydrolytic ATP-binding dynein motor region" evidence="3">
    <location>
        <begin position="1765"/>
        <end position="1891"/>
    </location>
</feature>
<dbReference type="Gene3D" id="1.20.58.1120">
    <property type="match status" value="1"/>
</dbReference>
<gene>
    <name evidence="5" type="ORF">TrCOL_g3249</name>
</gene>
<dbReference type="GO" id="GO:0060294">
    <property type="term" value="P:cilium movement involved in cell motility"/>
    <property type="evidence" value="ECO:0007669"/>
    <property type="project" value="TreeGrafter"/>
</dbReference>
<feature type="region of interest" description="Disordered" evidence="1">
    <location>
        <begin position="1"/>
        <end position="116"/>
    </location>
</feature>
<evidence type="ECO:0000259" key="2">
    <source>
        <dbReference type="Pfam" id="PF08393"/>
    </source>
</evidence>
<dbReference type="GO" id="GO:0030286">
    <property type="term" value="C:dynein complex"/>
    <property type="evidence" value="ECO:0007669"/>
    <property type="project" value="InterPro"/>
</dbReference>
<evidence type="ECO:0000256" key="1">
    <source>
        <dbReference type="SAM" id="MobiDB-lite"/>
    </source>
</evidence>
<feature type="non-terminal residue" evidence="5">
    <location>
        <position position="1"/>
    </location>
</feature>
<accession>A0A9W7LD15</accession>
<comment type="caution">
    <text evidence="5">The sequence shown here is derived from an EMBL/GenBank/DDBJ whole genome shotgun (WGS) entry which is preliminary data.</text>
</comment>
<dbReference type="InterPro" id="IPR013602">
    <property type="entry name" value="Dynein_heavy_linker"/>
</dbReference>
<protein>
    <recommendedName>
        <fullName evidence="7">Dynein heavy chain</fullName>
    </recommendedName>
</protein>
<dbReference type="InterPro" id="IPR027417">
    <property type="entry name" value="P-loop_NTPase"/>
</dbReference>
<sequence>MSSSHSYHLHKAMSSSSKSIILPHTSPSLPMEANPSKRTRASGNPFAPGSRSGYNPKEQYRSRLNAHRTQRFNTQRTHRPTTAPAPPHSPTPHQALSSRPRTTVSETPPFSPNPDLFRHTAPSSIAASYVQNTTPPSASTALTFAIPLHEHNGVERHNPYNLVTGPLINEETVSGMSNFAIISSTGVTYYTDGSAEYNTLSEWSFHTRAFNILLSKKIFACFPLISSFFALKHYVKNTRLEKTRSKLSKRLLHTDKLFGKALREISGYLRDIEDIPMIRVDLNRIFTPQDFLVYQTQIRRQGFQSAEIIYSRICVVLAEVCARALVKEDLLKSLDERRRRTLEIDEEELMKEARNSAVTAAYRSTRGNYTYDTPSINSTKVKMPWSVAARQRTLCSRFLQLFDLVEFMVRGSLRALFLNHMTLLTEIVLPGTRRETQSELSNDHDFTVFEAITEQMEVSWKDQFMIKFASSSPESTTILAGIDDAAILASEIISSLYTSIIPAPELFSSNINPTPPKDELLSAIRMFSKADTIGTEEFVHAVRKHIAERARIKCFFNFEVNVDFEEMRIFPSPDVTDFLDVLHRTNMSVLYVAANFKPVKSNFMIAPYVAMAEGEGEGDDDGGGEKITTAVNPMAPKSKRRSSFVDDSTAANYLWSPESEQNDYKRFEIPWVKTILTNDNDFAVRAQSLIKSCTCSFEKMDNFLRRHDHLLEIYKRGLDWDVQREVCDRLRMSKEFSQAVREIADEDDEDLSAAPSSSDDFSNLSWLDDIVSELERNKATIASLHSTELVSIFFLSNTNLKNSLLPAPERCLALLNTELPPFFASYANSILEQLSSSHHDISSACYTVHDYVLQLEAVSAIENVYEHVDKEASKVRKFYQFLSANNFIRTQSSQDARKGAHRARAVSTVLHSNFSDEDLLAQAIEQEMKTIANAMQKCREVTDSQMAKFRNMQKDVNLKSIIAMTTAISESLTNPALGSSKTKSDAAAYMIEKLLGEMATLRKDVEMFKAHELVLINTCLSRYLVDSSEELKPRLFPEVDRLEEDLENMSTLWNIADRTLKMEKKMMKTPVSIFQSETFDNTLVPLMEDVAAIELKVSASTNDVLTNVKSTIERQSVVAASLSMLQDRSIKGLYKAKLESLFGIRQLRSVAPFVKQKEFGQLNHNPEVPSRRSVYSENWPFRHISSKLLVEHGLLSKTHQMRSIIAMAEASSIIERALQTIARLWSKTVMRFCPLPTSALSSFTFERNFELLSNASYIIDAVEQSRQVLNICVQASPVILSFYGLTSTLSSLRSQVTAIYDFASIWEDVQHLWSSLYVAFNSHDAHKRLFEAKNVFNIAQEEFFNILTLLAEAKQIDIAMRSNSDLIHRASLILEDFLTCRSMFEDWLINKKKASARLLWLQDHELVNFYFKWMATTKLRESTAIDMYVGMMFEHVKSLVTSNSMIVGVLCHGDHEVVRFTKPMTMHGTLDFWVNDLEARLSSALRSTVKKCLQRRPTVMSIAKRWIHRSTGSDTKEIATKQHKRERMTAVVGAFGRERSSSGISDGGNSQRIRNVSFSTADIVDMFVKSSKDTIDESNVTEENKEDANEGAAEDANEDAKEDDKEDAQEEATEGVNPISSKNIIFEDNAAIWLIGNYKSTPIQSALVAAEIDWTEKTEAAIRIAKRNPNKLKNHINDIIDRLNVVIATHVVAKKSERKLSALCALLSTQLLHMRDSTNKLHKAGVYSMSRAEFQLIPRSYLNNIDIDDDKSDVVVKISDWTFPYGFEYQGAYARLGFTSGGDQALFKLAYSMKTHMGATLHIEDNNGGIQTSHTLHLSRLATVLGRPFVVMSPSETTSIHEIYRTVMKKCFYRGAVGCVMAIDKLSNDTISHLGQCLCTIRSALNNKHQTKVHLSIGDLSETLYLKEEKKSVRASFKAVVNGVGVQREVSKMLQHKDQANPTGTVKAAALGEEVDFTRLFIPHHLQTGIPFFMTVSPSPASEPIPLRLQAALRNVTISAPSVDALCRSLLLSAGFVSTDRLAKTLNKALIRCTEVFPEVQWVYYTTIASAVSLAAKHLESIRQSKTEIALEVESTLEVWSRHNDAEEASALRHCLVKSIHQQMLGSTMDYSKVMHDNLADFMEKQFSEYNKAHADPTKPNSSGHDALDTFQEMERNELIQIENKYYESCDKVGHVPSQEHCQAAVTLYQHFTSRAATGNLTVLCGAAGLGKTSLYKLVIHMIVGDSERFADEQKLEQALKRGTVGYEVSNHVALNSLKSLQRAVRRWMRHKKLGASTVFVDKFTKSQDQSPFHLEVINSGSLDNDYLVGSLDTASKVWWDGLFLRRLRQLSETACKKHAANKAWRALVVLDGSGGNIVDQFSSSPFHKSQRQLQNMMFVHTSVELLVENTTLEHATPAALGSCSIVHISASSADMTQILMQSWLERMQKEYSFSGLLHDIVERLFILSAEGVHVEDTGKWTDGSRYTAAAGVAGNKSGKGSSILVEVAKTKSCVNTTLTIFESLMQAFDLIGELPILGATVNGEGDALDETDPITLKACPFLALFRNLKVGILTPSQNLVVYRTYLSFVFAFTWGFGGHLSTNEARKKFTELTRKKLEANSGDIAGLGPGESLFEYFVDSDRCRMAKIEKDSQPLLHFPTYDALSVAVNPNTNKDPFYSDLSPFPPTVVIPTPRTVAANIIFYTLLYAGMSPLLLGAESCGKTAIVSNFLRLHGQNIANPANIGSYPSKKFDHTSLKRLEKSDPANVVAGLTSKLNQTKANFGWDSVVSDNYSAAKDMSALRSSYSRFENQRHLRRHLASRTINAIYLALNRGSTGIHVANSLFSSLQQERAGILDGKRGSHVIIFVDDLHVMPYADSTSKETLRCLLDTSTGSVGTIGRAKGTCSIASFAPTIHNCIVTDPCRSDLPLTQHVVLRNSSFVSAASRSLDDLMRQGSA</sequence>
<dbReference type="Pfam" id="PF17852">
    <property type="entry name" value="Dynein_AAA_lid"/>
    <property type="match status" value="1"/>
</dbReference>
<reference evidence="6" key="1">
    <citation type="journal article" date="2023" name="Commun. Biol.">
        <title>Genome analysis of Parmales, the sister group of diatoms, reveals the evolutionary specialization of diatoms from phago-mixotrophs to photoautotrophs.</title>
        <authorList>
            <person name="Ban H."/>
            <person name="Sato S."/>
            <person name="Yoshikawa S."/>
            <person name="Yamada K."/>
            <person name="Nakamura Y."/>
            <person name="Ichinomiya M."/>
            <person name="Sato N."/>
            <person name="Blanc-Mathieu R."/>
            <person name="Endo H."/>
            <person name="Kuwata A."/>
            <person name="Ogata H."/>
        </authorList>
    </citation>
    <scope>NUCLEOTIDE SEQUENCE [LARGE SCALE GENOMIC DNA]</scope>
</reference>
<dbReference type="Pfam" id="PF12774">
    <property type="entry name" value="AAA_6"/>
    <property type="match status" value="1"/>
</dbReference>
<evidence type="ECO:0000313" key="6">
    <source>
        <dbReference type="Proteomes" id="UP001165065"/>
    </source>
</evidence>
<feature type="region of interest" description="Disordered" evidence="1">
    <location>
        <begin position="1532"/>
        <end position="1551"/>
    </location>
</feature>